<dbReference type="GO" id="GO:0005096">
    <property type="term" value="F:GTPase activator activity"/>
    <property type="evidence" value="ECO:0007669"/>
    <property type="project" value="TreeGrafter"/>
</dbReference>
<dbReference type="SUPFAM" id="SSF47923">
    <property type="entry name" value="Ypt/Rab-GAP domain of gyp1p"/>
    <property type="match status" value="2"/>
</dbReference>
<accession>A0A199UVR6</accession>
<protein>
    <submittedName>
        <fullName evidence="2">Growth hormone-regulated TBC protein 1</fullName>
    </submittedName>
</protein>
<organism evidence="2 3">
    <name type="scientific">Ananas comosus</name>
    <name type="common">Pineapple</name>
    <name type="synonym">Ananas ananas</name>
    <dbReference type="NCBI Taxonomy" id="4615"/>
    <lineage>
        <taxon>Eukaryota</taxon>
        <taxon>Viridiplantae</taxon>
        <taxon>Streptophyta</taxon>
        <taxon>Embryophyta</taxon>
        <taxon>Tracheophyta</taxon>
        <taxon>Spermatophyta</taxon>
        <taxon>Magnoliopsida</taxon>
        <taxon>Liliopsida</taxon>
        <taxon>Poales</taxon>
        <taxon>Bromeliaceae</taxon>
        <taxon>Bromelioideae</taxon>
        <taxon>Ananas</taxon>
    </lineage>
</organism>
<dbReference type="Gene3D" id="1.10.472.80">
    <property type="entry name" value="Ypt/Rab-GAP domain of gyp1p, domain 3"/>
    <property type="match status" value="1"/>
</dbReference>
<feature type="domain" description="Rab-GAP TBC" evidence="1">
    <location>
        <begin position="143"/>
        <end position="346"/>
    </location>
</feature>
<reference evidence="2 3" key="1">
    <citation type="journal article" date="2016" name="DNA Res.">
        <title>The draft genome of MD-2 pineapple using hybrid error correction of long reads.</title>
        <authorList>
            <person name="Redwan R.M."/>
            <person name="Saidin A."/>
            <person name="Kumar S.V."/>
        </authorList>
    </citation>
    <scope>NUCLEOTIDE SEQUENCE [LARGE SCALE GENOMIC DNA]</scope>
    <source>
        <strain evidence="3">cv. MD2</strain>
        <tissue evidence="2">Leaf</tissue>
    </source>
</reference>
<dbReference type="Pfam" id="PF00566">
    <property type="entry name" value="RabGAP-TBC"/>
    <property type="match status" value="1"/>
</dbReference>
<dbReference type="PANTHER" id="PTHR47219">
    <property type="entry name" value="RAB GTPASE-ACTIVATING PROTEIN 1-LIKE"/>
    <property type="match status" value="1"/>
</dbReference>
<evidence type="ECO:0000313" key="3">
    <source>
        <dbReference type="Proteomes" id="UP000092600"/>
    </source>
</evidence>
<dbReference type="PANTHER" id="PTHR47219:SF20">
    <property type="entry name" value="TBC1 DOMAIN FAMILY MEMBER 2B"/>
    <property type="match status" value="1"/>
</dbReference>
<evidence type="ECO:0000313" key="2">
    <source>
        <dbReference type="EMBL" id="OAY68725.1"/>
    </source>
</evidence>
<feature type="non-terminal residue" evidence="2">
    <location>
        <position position="425"/>
    </location>
</feature>
<dbReference type="InterPro" id="IPR000195">
    <property type="entry name" value="Rab-GAP-TBC_dom"/>
</dbReference>
<dbReference type="FunFam" id="1.10.10.750:FF:000011">
    <property type="entry name" value="TBC1 domain family member 2B-like"/>
    <property type="match status" value="1"/>
</dbReference>
<dbReference type="Proteomes" id="UP000092600">
    <property type="component" value="Unassembled WGS sequence"/>
</dbReference>
<dbReference type="FunFam" id="1.10.472.80:FF:000040">
    <property type="entry name" value="TBC1 domain family member 2A"/>
    <property type="match status" value="1"/>
</dbReference>
<dbReference type="PROSITE" id="PS50086">
    <property type="entry name" value="TBC_RABGAP"/>
    <property type="match status" value="1"/>
</dbReference>
<comment type="caution">
    <text evidence="2">The sequence shown here is derived from an EMBL/GenBank/DDBJ whole genome shotgun (WGS) entry which is preliminary data.</text>
</comment>
<dbReference type="GO" id="GO:0031267">
    <property type="term" value="F:small GTPase binding"/>
    <property type="evidence" value="ECO:0007669"/>
    <property type="project" value="TreeGrafter"/>
</dbReference>
<dbReference type="Gene3D" id="1.10.10.750">
    <property type="entry name" value="Ypt/Rab-GAP domain of gyp1p, domain 1"/>
    <property type="match status" value="1"/>
</dbReference>
<sequence>MFGAQTHRELSHEFTPTLRRRRTLWNSPAAASASASAAAAAAAAAAAITAAKRSNSNVLLSVKFEDLYGFTVEGNVDDVNVLNEVSERIRQQGRVWWALEASKGANWYLQPRISSNSEGISVASLKLSVLANSITLKRLIRKGIPPVLRPKVWLSVSGAAKKRSTVPETYYDELIRATEGSAPDFSESPMVGQRGGSGVSSTSTRRIFFSRLRSWILPGAKVFLIIRDSYTDGSADDNSLAQGLNYVAALLLLVMKTEEDAFWMLAVLLENVLVNDCYTDNLSGCHVEQRVFKDLLAKKCPRIAAHLEGLEFDVSLVATEWFLCLFSKSLPSETTLRVWDVLFNEGAKVLFHMREEDLLRTHHIGDVIDILQTTTHHLYDPDELLTVAFDKIGSMTTNTITKERKKQEPAVMAELDQRLRRLNSI</sequence>
<gene>
    <name evidence="2" type="ORF">ACMD2_03568</name>
</gene>
<name>A0A199UVR6_ANACO</name>
<dbReference type="InterPro" id="IPR035969">
    <property type="entry name" value="Rab-GAP_TBC_sf"/>
</dbReference>
<dbReference type="SMART" id="SM00164">
    <property type="entry name" value="TBC"/>
    <property type="match status" value="1"/>
</dbReference>
<dbReference type="STRING" id="4615.A0A199UVR6"/>
<evidence type="ECO:0000259" key="1">
    <source>
        <dbReference type="PROSITE" id="PS50086"/>
    </source>
</evidence>
<proteinExistence type="predicted"/>
<dbReference type="InterPro" id="IPR050302">
    <property type="entry name" value="Rab_GAP_TBC_domain"/>
</dbReference>
<dbReference type="Gene3D" id="1.10.8.270">
    <property type="entry name" value="putative rabgap domain of human tbc1 domain family member 14 like domains"/>
    <property type="match status" value="1"/>
</dbReference>
<dbReference type="AlphaFoldDB" id="A0A199UVR6"/>
<dbReference type="EMBL" id="LSRQ01004777">
    <property type="protein sequence ID" value="OAY68725.1"/>
    <property type="molecule type" value="Genomic_DNA"/>
</dbReference>